<dbReference type="STRING" id="1305675.BFG57_07330"/>
<dbReference type="AlphaFoldDB" id="A0A1E5LK68"/>
<dbReference type="OrthoDB" id="9804519at2"/>
<sequence>MEQDGRNRNNIVPGKEVDIVLKKDQKTGKLTRGIVKDLLTNSAFHPHGIKVRLQDGQVGRVKSIILE</sequence>
<dbReference type="InterPro" id="IPR019240">
    <property type="entry name" value="DUF2196"/>
</dbReference>
<dbReference type="PANTHER" id="PTHR40069:SF1">
    <property type="entry name" value="YWBE PROTEIN"/>
    <property type="match status" value="1"/>
</dbReference>
<evidence type="ECO:0008006" key="3">
    <source>
        <dbReference type="Google" id="ProtNLM"/>
    </source>
</evidence>
<comment type="caution">
    <text evidence="1">The sequence shown here is derived from an EMBL/GenBank/DDBJ whole genome shotgun (WGS) entry which is preliminary data.</text>
</comment>
<accession>A0A1E5LK68</accession>
<evidence type="ECO:0000313" key="1">
    <source>
        <dbReference type="EMBL" id="OEH94480.1"/>
    </source>
</evidence>
<dbReference type="PANTHER" id="PTHR40069">
    <property type="entry name" value="YWBE PROTEIN"/>
    <property type="match status" value="1"/>
</dbReference>
<dbReference type="NCBIfam" id="TIGR03833">
    <property type="entry name" value="YwbE family protein"/>
    <property type="match status" value="1"/>
</dbReference>
<gene>
    <name evidence="1" type="ORF">BFG57_07330</name>
</gene>
<protein>
    <recommendedName>
        <fullName evidence="3">YwbE family protein</fullName>
    </recommendedName>
</protein>
<keyword evidence="2" id="KW-1185">Reference proteome</keyword>
<organism evidence="1 2">
    <name type="scientific">Bacillus solimangrovi</name>
    <dbReference type="NCBI Taxonomy" id="1305675"/>
    <lineage>
        <taxon>Bacteria</taxon>
        <taxon>Bacillati</taxon>
        <taxon>Bacillota</taxon>
        <taxon>Bacilli</taxon>
        <taxon>Bacillales</taxon>
        <taxon>Bacillaceae</taxon>
        <taxon>Bacillus</taxon>
    </lineage>
</organism>
<evidence type="ECO:0000313" key="2">
    <source>
        <dbReference type="Proteomes" id="UP000095209"/>
    </source>
</evidence>
<name>A0A1E5LK68_9BACI</name>
<dbReference type="Pfam" id="PF09962">
    <property type="entry name" value="DUF2196"/>
    <property type="match status" value="1"/>
</dbReference>
<dbReference type="RefSeq" id="WP_069715414.1">
    <property type="nucleotide sequence ID" value="NZ_MJEH01000001.1"/>
</dbReference>
<dbReference type="EMBL" id="MJEH01000001">
    <property type="protein sequence ID" value="OEH94480.1"/>
    <property type="molecule type" value="Genomic_DNA"/>
</dbReference>
<reference evidence="1 2" key="1">
    <citation type="submission" date="2016-08" db="EMBL/GenBank/DDBJ databases">
        <title>Genome of Bacillus solimangrovi GH2-4.</title>
        <authorList>
            <person name="Lim S."/>
            <person name="Kim B.-C."/>
        </authorList>
    </citation>
    <scope>NUCLEOTIDE SEQUENCE [LARGE SCALE GENOMIC DNA]</scope>
    <source>
        <strain evidence="1 2">GH2-4</strain>
    </source>
</reference>
<dbReference type="Proteomes" id="UP000095209">
    <property type="component" value="Unassembled WGS sequence"/>
</dbReference>
<proteinExistence type="predicted"/>